<sequence>MRRMTDFAVLTPSYAPDAPLFEALHRSVLDHTDAVHHVVVPPADRALFARFEGDRCRIWTYPELLPKRYLATPKAGIWLNARRPWPPVRGWVLQQAVKLAAAARFDVRAVLMMDSDVVLVRRTTAESFAVNGRIGLFRAENAVHAGMPRHVRWHAVARELLGLPPSPGLPLPDYVSPFNVWEPAVVRLLQERIQEVSGKSWLDLFTGRLHISEFVLYGVFADEVLGGVPRVPSDSLYCHTYWDTTPLDEAGALEFAGRLAPDALAVMISAKSGTSPENRHTALRACVAATRQD</sequence>
<dbReference type="OrthoDB" id="571298at2"/>
<dbReference type="KEGG" id="aab:A4R43_33285"/>
<dbReference type="Pfam" id="PF20102">
    <property type="entry name" value="DUF6492"/>
    <property type="match status" value="1"/>
</dbReference>
<dbReference type="AlphaFoldDB" id="A0A344LF92"/>
<dbReference type="InterPro" id="IPR045499">
    <property type="entry name" value="DUF6492"/>
</dbReference>
<name>A0A344LF92_9PSEU</name>
<dbReference type="EMBL" id="CP015163">
    <property type="protein sequence ID" value="AXB46716.1"/>
    <property type="molecule type" value="Genomic_DNA"/>
</dbReference>
<organism evidence="1 2">
    <name type="scientific">Amycolatopsis albispora</name>
    <dbReference type="NCBI Taxonomy" id="1804986"/>
    <lineage>
        <taxon>Bacteria</taxon>
        <taxon>Bacillati</taxon>
        <taxon>Actinomycetota</taxon>
        <taxon>Actinomycetes</taxon>
        <taxon>Pseudonocardiales</taxon>
        <taxon>Pseudonocardiaceae</taxon>
        <taxon>Amycolatopsis</taxon>
    </lineage>
</organism>
<evidence type="ECO:0000313" key="2">
    <source>
        <dbReference type="Proteomes" id="UP000250434"/>
    </source>
</evidence>
<reference evidence="1 2" key="1">
    <citation type="submission" date="2016-04" db="EMBL/GenBank/DDBJ databases">
        <title>Complete genome sequence and analysis of deep-sea sediment isolate, Amycolatopsis sp. WP1.</title>
        <authorList>
            <person name="Wang H."/>
            <person name="Chen S."/>
            <person name="Wu Q."/>
        </authorList>
    </citation>
    <scope>NUCLEOTIDE SEQUENCE [LARGE SCALE GENOMIC DNA]</scope>
    <source>
        <strain evidence="1 2">WP1</strain>
    </source>
</reference>
<protein>
    <submittedName>
        <fullName evidence="1">Uncharacterized protein</fullName>
    </submittedName>
</protein>
<keyword evidence="2" id="KW-1185">Reference proteome</keyword>
<gene>
    <name evidence="1" type="ORF">A4R43_33285</name>
</gene>
<proteinExistence type="predicted"/>
<accession>A0A344LF92</accession>
<dbReference type="Proteomes" id="UP000250434">
    <property type="component" value="Chromosome"/>
</dbReference>
<evidence type="ECO:0000313" key="1">
    <source>
        <dbReference type="EMBL" id="AXB46716.1"/>
    </source>
</evidence>